<dbReference type="PROSITE" id="PS51257">
    <property type="entry name" value="PROKAR_LIPOPROTEIN"/>
    <property type="match status" value="1"/>
</dbReference>
<keyword evidence="2" id="KW-1185">Reference proteome</keyword>
<reference evidence="1 2" key="1">
    <citation type="journal article" date="2021" name="Int. J. Syst. Evol. Microbiol.">
        <title>Steroidobacter gossypii sp. nov., isolated from soil of cotton cropping field.</title>
        <authorList>
            <person name="Huang R."/>
            <person name="Yang S."/>
            <person name="Zhen C."/>
            <person name="Liu W."/>
        </authorList>
    </citation>
    <scope>NUCLEOTIDE SEQUENCE [LARGE SCALE GENOMIC DNA]</scope>
    <source>
        <strain evidence="1 2">S1-65</strain>
    </source>
</reference>
<accession>A0ABS1WQS0</accession>
<dbReference type="InterPro" id="IPR016024">
    <property type="entry name" value="ARM-type_fold"/>
</dbReference>
<name>A0ABS1WQS0_9GAMM</name>
<evidence type="ECO:0000313" key="2">
    <source>
        <dbReference type="Proteomes" id="UP000661077"/>
    </source>
</evidence>
<evidence type="ECO:0008006" key="3">
    <source>
        <dbReference type="Google" id="ProtNLM"/>
    </source>
</evidence>
<dbReference type="SUPFAM" id="SSF48371">
    <property type="entry name" value="ARM repeat"/>
    <property type="match status" value="1"/>
</dbReference>
<evidence type="ECO:0000313" key="1">
    <source>
        <dbReference type="EMBL" id="MBM0103297.1"/>
    </source>
</evidence>
<proteinExistence type="predicted"/>
<protein>
    <recommendedName>
        <fullName evidence="3">HEAT repeat domain-containing protein</fullName>
    </recommendedName>
</protein>
<gene>
    <name evidence="1" type="ORF">JM946_01010</name>
</gene>
<dbReference type="EMBL" id="JAEVLS010000001">
    <property type="protein sequence ID" value="MBM0103297.1"/>
    <property type="molecule type" value="Genomic_DNA"/>
</dbReference>
<dbReference type="Proteomes" id="UP000661077">
    <property type="component" value="Unassembled WGS sequence"/>
</dbReference>
<dbReference type="InterPro" id="IPR011989">
    <property type="entry name" value="ARM-like"/>
</dbReference>
<comment type="caution">
    <text evidence="1">The sequence shown here is derived from an EMBL/GenBank/DDBJ whole genome shotgun (WGS) entry which is preliminary data.</text>
</comment>
<dbReference type="Gene3D" id="1.25.10.10">
    <property type="entry name" value="Leucine-rich Repeat Variant"/>
    <property type="match status" value="1"/>
</dbReference>
<sequence length="189" mass="19822">MYWMRPSVAVIAVSMLAACGGLAYLHVTRDPAQEAHSARADDTSGKAVVAPAVTATSPASSLSAASDEETSASTAVATSETIARWINDTESPVAETRASAIAALANAPESQAIPALKRVLETGEPNVDRHIALRSLHALALRSADPTGQIRAVIRHAIYHGDDDNVTQTAQSLLDDIEADFAEREQPAN</sequence>
<organism evidence="1 2">
    <name type="scientific">Steroidobacter gossypii</name>
    <dbReference type="NCBI Taxonomy" id="2805490"/>
    <lineage>
        <taxon>Bacteria</taxon>
        <taxon>Pseudomonadati</taxon>
        <taxon>Pseudomonadota</taxon>
        <taxon>Gammaproteobacteria</taxon>
        <taxon>Steroidobacterales</taxon>
        <taxon>Steroidobacteraceae</taxon>
        <taxon>Steroidobacter</taxon>
    </lineage>
</organism>